<dbReference type="SUPFAM" id="SSF55486">
    <property type="entry name" value="Metalloproteases ('zincins'), catalytic domain"/>
    <property type="match status" value="1"/>
</dbReference>
<dbReference type="Gene3D" id="1.10.1380.10">
    <property type="entry name" value="Neutral endopeptidase , domain2"/>
    <property type="match status" value="1"/>
</dbReference>
<evidence type="ECO:0000256" key="2">
    <source>
        <dbReference type="ARBA" id="ARBA00004401"/>
    </source>
</evidence>
<feature type="domain" description="Peptidase M13 N-terminal" evidence="10">
    <location>
        <begin position="83"/>
        <end position="456"/>
    </location>
</feature>
<dbReference type="AlphaFoldDB" id="A0A9P9YJS1"/>
<dbReference type="InterPro" id="IPR024079">
    <property type="entry name" value="MetalloPept_cat_dom_sf"/>
</dbReference>
<dbReference type="PANTHER" id="PTHR11733:SF167">
    <property type="entry name" value="FI17812P1-RELATED"/>
    <property type="match status" value="1"/>
</dbReference>
<reference evidence="11" key="1">
    <citation type="journal article" date="2023" name="Genome Biol. Evol.">
        <title>Long-read-based Genome Assembly of Drosophila gunungcola Reveals Fewer Chemosensory Genes in Flower-breeding Species.</title>
        <authorList>
            <person name="Negi A."/>
            <person name="Liao B.Y."/>
            <person name="Yeh S.D."/>
        </authorList>
    </citation>
    <scope>NUCLEOTIDE SEQUENCE</scope>
    <source>
        <strain evidence="11">Sukarami</strain>
    </source>
</reference>
<organism evidence="11 12">
    <name type="scientific">Drosophila gunungcola</name>
    <name type="common">fruit fly</name>
    <dbReference type="NCBI Taxonomy" id="103775"/>
    <lineage>
        <taxon>Eukaryota</taxon>
        <taxon>Metazoa</taxon>
        <taxon>Ecdysozoa</taxon>
        <taxon>Arthropoda</taxon>
        <taxon>Hexapoda</taxon>
        <taxon>Insecta</taxon>
        <taxon>Pterygota</taxon>
        <taxon>Neoptera</taxon>
        <taxon>Endopterygota</taxon>
        <taxon>Diptera</taxon>
        <taxon>Brachycera</taxon>
        <taxon>Muscomorpha</taxon>
        <taxon>Ephydroidea</taxon>
        <taxon>Drosophilidae</taxon>
        <taxon>Drosophila</taxon>
        <taxon>Sophophora</taxon>
    </lineage>
</organism>
<dbReference type="Gene3D" id="3.40.390.10">
    <property type="entry name" value="Collagenase (Catalytic Domain)"/>
    <property type="match status" value="1"/>
</dbReference>
<keyword evidence="4" id="KW-0645">Protease</keyword>
<keyword evidence="8" id="KW-0482">Metalloprotease</keyword>
<evidence type="ECO:0000256" key="4">
    <source>
        <dbReference type="ARBA" id="ARBA00022670"/>
    </source>
</evidence>
<evidence type="ECO:0000259" key="9">
    <source>
        <dbReference type="Pfam" id="PF01431"/>
    </source>
</evidence>
<comment type="cofactor">
    <cofactor evidence="1">
        <name>Zn(2+)</name>
        <dbReference type="ChEBI" id="CHEBI:29105"/>
    </cofactor>
</comment>
<dbReference type="PANTHER" id="PTHR11733">
    <property type="entry name" value="ZINC METALLOPROTEASE FAMILY M13 NEPRILYSIN-RELATED"/>
    <property type="match status" value="1"/>
</dbReference>
<evidence type="ECO:0000313" key="12">
    <source>
        <dbReference type="Proteomes" id="UP001059596"/>
    </source>
</evidence>
<feature type="domain" description="Peptidase M13 C-terminal" evidence="9">
    <location>
        <begin position="530"/>
        <end position="714"/>
    </location>
</feature>
<protein>
    <submittedName>
        <fullName evidence="11">Uncharacterized protein</fullName>
    </submittedName>
</protein>
<dbReference type="GO" id="GO:0046872">
    <property type="term" value="F:metal ion binding"/>
    <property type="evidence" value="ECO:0007669"/>
    <property type="project" value="UniProtKB-KW"/>
</dbReference>
<comment type="similarity">
    <text evidence="3">Belongs to the peptidase M13 family.</text>
</comment>
<dbReference type="CDD" id="cd08662">
    <property type="entry name" value="M13"/>
    <property type="match status" value="1"/>
</dbReference>
<accession>A0A9P9YJS1</accession>
<proteinExistence type="inferred from homology"/>
<name>A0A9P9YJS1_9MUSC</name>
<dbReference type="InterPro" id="IPR042089">
    <property type="entry name" value="Peptidase_M13_dom_2"/>
</dbReference>
<keyword evidence="6" id="KW-0378">Hydrolase</keyword>
<dbReference type="GO" id="GO:0004222">
    <property type="term" value="F:metalloendopeptidase activity"/>
    <property type="evidence" value="ECO:0007669"/>
    <property type="project" value="InterPro"/>
</dbReference>
<dbReference type="PROSITE" id="PS51885">
    <property type="entry name" value="NEPRILYSIN"/>
    <property type="match status" value="1"/>
</dbReference>
<evidence type="ECO:0000256" key="8">
    <source>
        <dbReference type="ARBA" id="ARBA00023049"/>
    </source>
</evidence>
<evidence type="ECO:0000256" key="7">
    <source>
        <dbReference type="ARBA" id="ARBA00022833"/>
    </source>
</evidence>
<gene>
    <name evidence="11" type="ORF">M5D96_008942</name>
</gene>
<dbReference type="Pfam" id="PF01431">
    <property type="entry name" value="Peptidase_M13"/>
    <property type="match status" value="1"/>
</dbReference>
<keyword evidence="7" id="KW-0862">Zinc</keyword>
<dbReference type="Pfam" id="PF05649">
    <property type="entry name" value="Peptidase_M13_N"/>
    <property type="match status" value="1"/>
</dbReference>
<keyword evidence="5" id="KW-0479">Metal-binding</keyword>
<evidence type="ECO:0000256" key="6">
    <source>
        <dbReference type="ARBA" id="ARBA00022801"/>
    </source>
</evidence>
<sequence>MKTDRRRTALVRSLRGPGELFSGQLQFITVETIMLKLSLVAWLSFSLAWRTTPTACRQTNTPQSIQQMLAAQLQSYMDPKARPCENFYQYACGNWQLQQQEHQEPQEHYSPLNMKWTMDRDRNHGQLLPSDTLALIDHSVNRKLELLLRRRNESFTELSSTVLEQMRQYYRSCKRLKPFNLKKYLQLLTPSNHTQWPSVTRGWRREQFDWITTLGRLRLHGLNGVLFREDVLPRWDDSRTYSIYVNKPSHQETLPMGEGAIIELLLDIGQTKRTANALARQVDVFERKLHRLQQLDDEEGPREMQLGYLATYLPQLRWATFLSQVLTENELDLRSTLIIENIPYLVALSDLVDAESPDIVCSYIMIKWLTFLKQQGPAEISRSECVSSLRRAMPLASSWLVGQQFSDPDSETNVRSLFQRLKLRFGLTLAENRLRLSQPLVNILQQKLSAVHLQMGIVQPEDVENVEQYHTRLDLSDHSFYGNQLTLLRQRVEANHNLLSINLMSSRSSTSSNVSYLAESWEASNSSPLYVRPRNLVIVPHGLLQLPVWHRNISALQQHAVMGFALAHELAHSFDMMGMNYDALGNIMGPVEEIRASSQFRQGLHCLQQQMATGSKWLDEKLADLVALRLTYETFFGVRADKKEPRDPLNPQFSQRQLFFISFAQFFCGSTPVPSLGSHSRTHLEHAVDELRVTQTLANFEEFSREFGCEKKSQDAGQRAVPALVKVPTIRT</sequence>
<comment type="subcellular location">
    <subcellularLocation>
        <location evidence="2">Cell membrane</location>
        <topology evidence="2">Single-pass type II membrane protein</topology>
    </subcellularLocation>
</comment>
<comment type="caution">
    <text evidence="11">The sequence shown here is derived from an EMBL/GenBank/DDBJ whole genome shotgun (WGS) entry which is preliminary data.</text>
</comment>
<dbReference type="Proteomes" id="UP001059596">
    <property type="component" value="Unassembled WGS sequence"/>
</dbReference>
<dbReference type="GO" id="GO:0005886">
    <property type="term" value="C:plasma membrane"/>
    <property type="evidence" value="ECO:0007669"/>
    <property type="project" value="UniProtKB-SubCell"/>
</dbReference>
<dbReference type="InterPro" id="IPR000718">
    <property type="entry name" value="Peptidase_M13"/>
</dbReference>
<dbReference type="InterPro" id="IPR018497">
    <property type="entry name" value="Peptidase_M13_C"/>
</dbReference>
<evidence type="ECO:0000256" key="5">
    <source>
        <dbReference type="ARBA" id="ARBA00022723"/>
    </source>
</evidence>
<keyword evidence="12" id="KW-1185">Reference proteome</keyword>
<dbReference type="EMBL" id="JAMKOV010000008">
    <property type="protein sequence ID" value="KAI8038253.1"/>
    <property type="molecule type" value="Genomic_DNA"/>
</dbReference>
<dbReference type="InterPro" id="IPR008753">
    <property type="entry name" value="Peptidase_M13_N"/>
</dbReference>
<evidence type="ECO:0000259" key="10">
    <source>
        <dbReference type="Pfam" id="PF05649"/>
    </source>
</evidence>
<dbReference type="GO" id="GO:0016485">
    <property type="term" value="P:protein processing"/>
    <property type="evidence" value="ECO:0007669"/>
    <property type="project" value="TreeGrafter"/>
</dbReference>
<evidence type="ECO:0000256" key="1">
    <source>
        <dbReference type="ARBA" id="ARBA00001947"/>
    </source>
</evidence>
<evidence type="ECO:0000256" key="3">
    <source>
        <dbReference type="ARBA" id="ARBA00007357"/>
    </source>
</evidence>
<evidence type="ECO:0000313" key="11">
    <source>
        <dbReference type="EMBL" id="KAI8038253.1"/>
    </source>
</evidence>